<proteinExistence type="predicted"/>
<organism evidence="2 3">
    <name type="scientific">Eumeta variegata</name>
    <name type="common">Bagworm moth</name>
    <name type="synonym">Eumeta japonica</name>
    <dbReference type="NCBI Taxonomy" id="151549"/>
    <lineage>
        <taxon>Eukaryota</taxon>
        <taxon>Metazoa</taxon>
        <taxon>Ecdysozoa</taxon>
        <taxon>Arthropoda</taxon>
        <taxon>Hexapoda</taxon>
        <taxon>Insecta</taxon>
        <taxon>Pterygota</taxon>
        <taxon>Neoptera</taxon>
        <taxon>Endopterygota</taxon>
        <taxon>Lepidoptera</taxon>
        <taxon>Glossata</taxon>
        <taxon>Ditrysia</taxon>
        <taxon>Tineoidea</taxon>
        <taxon>Psychidae</taxon>
        <taxon>Oiketicinae</taxon>
        <taxon>Eumeta</taxon>
    </lineage>
</organism>
<sequence length="269" mass="29651">MAASQACRMHSTRVPERPRADRPSTRTANVTALWSVDVTSRTTCHPSALSSRAELHAVTSTTLLRRRSPIHLERGRIALVQDVQPSESRKSQRSTPRALLRSLSHHTLHALTSPPRMILSVPSFEQTYRTRSSCDVFAVEGLILFDVHVAVQDHYGGFDGPLRGAVFWTTLHPGTVSARRYSQCRFLNNGYRNFRLAASTSSSVVANLLRCKLDCINCRDTRSVHPSVDDPSAACVRSSAARAPAASRGVVDYFRYGISGFGLHAQGPR</sequence>
<accession>A0A4C1X571</accession>
<feature type="region of interest" description="Disordered" evidence="1">
    <location>
        <begin position="1"/>
        <end position="27"/>
    </location>
</feature>
<gene>
    <name evidence="2" type="ORF">EVAR_54680_1</name>
</gene>
<evidence type="ECO:0000313" key="3">
    <source>
        <dbReference type="Proteomes" id="UP000299102"/>
    </source>
</evidence>
<feature type="compositionally biased region" description="Basic and acidic residues" evidence="1">
    <location>
        <begin position="13"/>
        <end position="24"/>
    </location>
</feature>
<evidence type="ECO:0000256" key="1">
    <source>
        <dbReference type="SAM" id="MobiDB-lite"/>
    </source>
</evidence>
<keyword evidence="3" id="KW-1185">Reference proteome</keyword>
<reference evidence="2 3" key="1">
    <citation type="journal article" date="2019" name="Commun. Biol.">
        <title>The bagworm genome reveals a unique fibroin gene that provides high tensile strength.</title>
        <authorList>
            <person name="Kono N."/>
            <person name="Nakamura H."/>
            <person name="Ohtoshi R."/>
            <person name="Tomita M."/>
            <person name="Numata K."/>
            <person name="Arakawa K."/>
        </authorList>
    </citation>
    <scope>NUCLEOTIDE SEQUENCE [LARGE SCALE GENOMIC DNA]</scope>
</reference>
<dbReference type="Proteomes" id="UP000299102">
    <property type="component" value="Unassembled WGS sequence"/>
</dbReference>
<protein>
    <submittedName>
        <fullName evidence="2">Uncharacterized protein</fullName>
    </submittedName>
</protein>
<dbReference type="EMBL" id="BGZK01000747">
    <property type="protein sequence ID" value="GBP58886.1"/>
    <property type="molecule type" value="Genomic_DNA"/>
</dbReference>
<name>A0A4C1X571_EUMVA</name>
<comment type="caution">
    <text evidence="2">The sequence shown here is derived from an EMBL/GenBank/DDBJ whole genome shotgun (WGS) entry which is preliminary data.</text>
</comment>
<dbReference type="AlphaFoldDB" id="A0A4C1X571"/>
<evidence type="ECO:0000313" key="2">
    <source>
        <dbReference type="EMBL" id="GBP58886.1"/>
    </source>
</evidence>